<evidence type="ECO:0000256" key="1">
    <source>
        <dbReference type="SAM" id="SignalP"/>
    </source>
</evidence>
<dbReference type="EMBL" id="CDMY01000047">
    <property type="protein sequence ID" value="CEL92138.1"/>
    <property type="molecule type" value="Genomic_DNA"/>
</dbReference>
<protein>
    <recommendedName>
        <fullName evidence="2">Alpha/beta hydrolase fold-5 domain-containing protein</fullName>
    </recommendedName>
</protein>
<organism evidence="3 4">
    <name type="scientific">Vitrella brassicaformis (strain CCMP3155)</name>
    <dbReference type="NCBI Taxonomy" id="1169540"/>
    <lineage>
        <taxon>Eukaryota</taxon>
        <taxon>Sar</taxon>
        <taxon>Alveolata</taxon>
        <taxon>Colpodellida</taxon>
        <taxon>Vitrellaceae</taxon>
        <taxon>Vitrella</taxon>
    </lineage>
</organism>
<dbReference type="Proteomes" id="UP000041254">
    <property type="component" value="Unassembled WGS sequence"/>
</dbReference>
<dbReference type="GO" id="GO:0016787">
    <property type="term" value="F:hydrolase activity"/>
    <property type="evidence" value="ECO:0007669"/>
    <property type="project" value="InterPro"/>
</dbReference>
<dbReference type="InterPro" id="IPR029058">
    <property type="entry name" value="AB_hydrolase_fold"/>
</dbReference>
<feature type="signal peptide" evidence="1">
    <location>
        <begin position="1"/>
        <end position="20"/>
    </location>
</feature>
<name>A0A0G4E9N3_VITBC</name>
<evidence type="ECO:0000313" key="4">
    <source>
        <dbReference type="Proteomes" id="UP000041254"/>
    </source>
</evidence>
<evidence type="ECO:0000259" key="2">
    <source>
        <dbReference type="Pfam" id="PF12695"/>
    </source>
</evidence>
<reference evidence="3 4" key="1">
    <citation type="submission" date="2014-11" db="EMBL/GenBank/DDBJ databases">
        <authorList>
            <person name="Zhu J."/>
            <person name="Qi W."/>
            <person name="Song R."/>
        </authorList>
    </citation>
    <scope>NUCLEOTIDE SEQUENCE [LARGE SCALE GENOMIC DNA]</scope>
</reference>
<dbReference type="PhylomeDB" id="A0A0G4E9N3"/>
<dbReference type="InterPro" id="IPR029059">
    <property type="entry name" value="AB_hydrolase_5"/>
</dbReference>
<dbReference type="VEuPathDB" id="CryptoDB:Vbra_20093"/>
<sequence>MPRFIQNSGLWALLIAHAASQVSDPICRPIEAVRPYLESTESINVTDTAGTLTFQGRTAAANESLRGLLIFPDPAIDSWALAPLAHQLVTELVMGGGFLRNALVIVPSCSTCVWDLLEEMEKHEVAFWGVLGQGKGVRTAVQFALNFHPKVKGLVVLGGVPEDQRKTLREKNILVQVFGGESDETVPLSAIQASLSHYPINPLVKLLPNVTHADLAWHELPCPPPSVPNTHDDSFAPNARLDERQRLVDALIGSSNDSFTDRPLQLVLGGLHYPAVEHQGKQYLRSGDGVQVETDEKRGWIVFRGGGGGGDRKPYRAGIVFYVGAYVPTEAYAGLLRPLAARGYLIVALISPINLSPISPVDQGGTVLEKFGNETTDWFAMGHSAGGYAVGAFCEAFSDMATPSSVPRVRGGVLVAGSLGAVGTANFTRLAEEGSEGAARLRFLLVVGSRDFLREGDDEVDIAIRTIDERFLSANIIPRGNFAWHIVEGGNHDQWGFYGEQSFPPGFERASICRSAQIAEGVREMNYWIREVLDESREGRPELSV</sequence>
<keyword evidence="4" id="KW-1185">Reference proteome</keyword>
<keyword evidence="1" id="KW-0732">Signal</keyword>
<proteinExistence type="predicted"/>
<dbReference type="InParanoid" id="A0A0G4E9N3"/>
<accession>A0A0G4E9N3</accession>
<gene>
    <name evidence="3" type="ORF">Vbra_20093</name>
</gene>
<dbReference type="SUPFAM" id="SSF53474">
    <property type="entry name" value="alpha/beta-Hydrolases"/>
    <property type="match status" value="2"/>
</dbReference>
<evidence type="ECO:0000313" key="3">
    <source>
        <dbReference type="EMBL" id="CEL92138.1"/>
    </source>
</evidence>
<dbReference type="Gene3D" id="3.40.50.1820">
    <property type="entry name" value="alpha/beta hydrolase"/>
    <property type="match status" value="2"/>
</dbReference>
<feature type="domain" description="Alpha/beta hydrolase fold-5" evidence="2">
    <location>
        <begin position="318"/>
        <end position="395"/>
    </location>
</feature>
<dbReference type="Pfam" id="PF12695">
    <property type="entry name" value="Abhydrolase_5"/>
    <property type="match status" value="1"/>
</dbReference>
<dbReference type="AlphaFoldDB" id="A0A0G4E9N3"/>
<feature type="chain" id="PRO_5005186883" description="Alpha/beta hydrolase fold-5 domain-containing protein" evidence="1">
    <location>
        <begin position="21"/>
        <end position="545"/>
    </location>
</feature>